<dbReference type="Pfam" id="PF10604">
    <property type="entry name" value="Polyketide_cyc2"/>
    <property type="match status" value="1"/>
</dbReference>
<proteinExistence type="predicted"/>
<dbReference type="Proteomes" id="UP000231693">
    <property type="component" value="Unassembled WGS sequence"/>
</dbReference>
<dbReference type="Gene3D" id="3.30.530.20">
    <property type="match status" value="1"/>
</dbReference>
<evidence type="ECO:0000313" key="2">
    <source>
        <dbReference type="Proteomes" id="UP000231693"/>
    </source>
</evidence>
<sequence length="154" mass="16588">MSRTAVSRVIGVPASRAYAWVADPRTHPRWIPVTRLDALDGADFTMVSGPFARRGAPGFVDRMTTTGGEAPGSSSRADGAGWSAVVKRGPVLLGTAGFEVVPLAVDRCRVVWWEDAYLAGPVPRRVTDPAVSLVLRALVRTSLRRLDRALTAHR</sequence>
<keyword evidence="2" id="KW-1185">Reference proteome</keyword>
<dbReference type="InterPro" id="IPR023393">
    <property type="entry name" value="START-like_dom_sf"/>
</dbReference>
<gene>
    <name evidence="1" type="ORF">CLV28_1968</name>
</gene>
<organism evidence="1 2">
    <name type="scientific">Sediminihabitans luteus</name>
    <dbReference type="NCBI Taxonomy" id="1138585"/>
    <lineage>
        <taxon>Bacteria</taxon>
        <taxon>Bacillati</taxon>
        <taxon>Actinomycetota</taxon>
        <taxon>Actinomycetes</taxon>
        <taxon>Micrococcales</taxon>
        <taxon>Cellulomonadaceae</taxon>
        <taxon>Sediminihabitans</taxon>
    </lineage>
</organism>
<comment type="caution">
    <text evidence="1">The sequence shown here is derived from an EMBL/GenBank/DDBJ whole genome shotgun (WGS) entry which is preliminary data.</text>
</comment>
<dbReference type="SUPFAM" id="SSF55961">
    <property type="entry name" value="Bet v1-like"/>
    <property type="match status" value="1"/>
</dbReference>
<protein>
    <submittedName>
        <fullName evidence="1">Polyketide cyclase/dehydrase/lipid transport protein</fullName>
    </submittedName>
</protein>
<reference evidence="1 2" key="1">
    <citation type="submission" date="2017-11" db="EMBL/GenBank/DDBJ databases">
        <title>Genomic Encyclopedia of Archaeal and Bacterial Type Strains, Phase II (KMG-II): From Individual Species to Whole Genera.</title>
        <authorList>
            <person name="Goeker M."/>
        </authorList>
    </citation>
    <scope>NUCLEOTIDE SEQUENCE [LARGE SCALE GENOMIC DNA]</scope>
    <source>
        <strain evidence="1 2">DSM 25478</strain>
    </source>
</reference>
<dbReference type="AlphaFoldDB" id="A0A2M9CE27"/>
<dbReference type="OrthoDB" id="4823586at2"/>
<evidence type="ECO:0000313" key="1">
    <source>
        <dbReference type="EMBL" id="PJJ70139.1"/>
    </source>
</evidence>
<dbReference type="EMBL" id="PGFE01000003">
    <property type="protein sequence ID" value="PJJ70139.1"/>
    <property type="molecule type" value="Genomic_DNA"/>
</dbReference>
<accession>A0A2M9CE27</accession>
<name>A0A2M9CE27_9CELL</name>
<dbReference type="RefSeq" id="WP_100423160.1">
    <property type="nucleotide sequence ID" value="NZ_BOOX01000020.1"/>
</dbReference>
<dbReference type="InterPro" id="IPR019587">
    <property type="entry name" value="Polyketide_cyclase/dehydratase"/>
</dbReference>
<dbReference type="CDD" id="cd07812">
    <property type="entry name" value="SRPBCC"/>
    <property type="match status" value="1"/>
</dbReference>